<dbReference type="OrthoDB" id="1884734at2759"/>
<name>A0A9Q0MX25_9DIPT</name>
<accession>A0A9Q0MX25</accession>
<dbReference type="InterPro" id="IPR048465">
    <property type="entry name" value="Maestro-like_HEAT"/>
</dbReference>
<dbReference type="InterPro" id="IPR016024">
    <property type="entry name" value="ARM-type_fold"/>
</dbReference>
<feature type="domain" description="MROH2B-like N-terminal HEAT-repeats" evidence="4">
    <location>
        <begin position="41"/>
        <end position="255"/>
    </location>
</feature>
<sequence length="1680" mass="188924">MDENSPKNVVNNTHFLAAIQSLLESITDKDEFVRNAVENALVRMIEARPDQIINALCDFRNKQPKLNDQAIVIILRVFEKFTLTDLKHLSDEALMKLISFAIAEITKTMDQCVPIQKPGSEIIVALGRVHCQKVLDQLFSHLQQGHVSHFMILHCMGAIASVNVTGITSSIKPTLENILPTLSMIKLDHVKQAFAFAIGRFAEAMSENLSQNSSDSTVEDISAELAIAYEVLIHQWLPNRELKVSSEILQALSYMYPLLSKEKIQDQANKVILQILSFYRRSMDRNAITQLLASVLKTTIDSNPKTIDPLSDGVISSLFDLVCVNPDYEKPQTVKSHYESLRCFNLLIEIYSTKIFDMLSQQMRSNNERERIKSLLVLTHLTNTYHNLVAPKIVEFAPLLKHMIQQEKNVKMKMILLKTIVALTEKSLIEDKEFIRFILRNSCKVNKFNLDYGTLEEHSDFILACNASLYMLASTVGTIDEILKRELLSHYLVLEYTDICSTIAKCLSKLFSKNAVITEESKGDGEELSKTSIPGPEAVFARSLTLMGNIGNAKQIENILSFLKFYAPCINKFLQPRWLEKIPELILCLTKSTTEFEEKLFEFLRVTIKDVDDYKFPESLVNKLSDQIVLYPINAPQSEYFVPKFSQEKGMLLKMLGIALQYVTDIQSIETKIDLIFNVVRQEKVIDKNSTNGDIEVILVDAARSLGFISKVHLDIVLQKINSLVQEEGSRKSPGSFFSGLNFMKDNQKESDMFKINVLALESYAHIVQTAPHDAVLKDIDSKMVYYLVKQLCETKDFTLRKSVLSTLLIISEQILIAKDVGCDLATKTQLLDHLLQIDTSTENLPLFPLILKIATNLVKIRSQNQDDQMKIQNFFEEECRKFFSVAQMLKNKFDSVEDDNRNSFLAKYLNLSLPELNAFLKAVFEQNASPSTLDDINCVLEMWIRDKNSEVRICAGHVMNNSLEVYIKTVKIGCEAPSKFNQTGAMLGKIVPRCIDSNATVRQISIDILQKILEISCIYESLTIADSETDWVKELHRIRNEIITDDPKEIYILASDIARIISLRITNFQYMQFAKTLLYCLHDTEESSAIGASVVLKFFMQIKGAELFHSIPEYVKDSLMSINTCTIARARSGVLKSLVALTKHHPKLVCAEIFSQPIPFEANVIEFWRMIGTDRELSGTIIDNFLATLSSSCIYESSEGPSERHHIATVQPFAILCALHEMMPCKEILGELKQRFAELFCMYLTFLATYTNIAPPMVPSKSPPNKGNINSGKAKFGFIPNKDSVKMNPCLIVLETFQSFLKNLDMEQIHAVLTVCPVLATSTELNNFIEILTPLAIGLVNQLGINSTSIKQIVTCLSKYVSSPYDSQRIAAVGVYSQLIPLKPSGEIASVIMLHLSAALGDPNPLVRGFAIRGLAYIGDLSEHDINKYLETSLSALLKGIDDFNANCFINIPLESMRGLSRVLTSVSGEKIDNFQVSLAIRIRPFFENPAPEIREAAILLFGDLCKSKLMACEDGADISSQTSEALKEQLLMNFFSLLLHLCESDGQIIRACKITLRKVCILINAPKVNSMVQSHLLEYGQLNYDMFINDFIKLIAVELCDNIPDFIESCVPFLKSTWSEIRGNAAVIIGLLQNANKTNQQQTTESVGQKIAILLKDDHIAVRVKAATALGYMFGNLL</sequence>
<dbReference type="Pfam" id="PF21047">
    <property type="entry name" value="HEAT_Maestro"/>
    <property type="match status" value="1"/>
</dbReference>
<reference evidence="6" key="1">
    <citation type="submission" date="2022-07" db="EMBL/GenBank/DDBJ databases">
        <authorList>
            <person name="Trinca V."/>
            <person name="Uliana J.V.C."/>
            <person name="Torres T.T."/>
            <person name="Ward R.J."/>
            <person name="Monesi N."/>
        </authorList>
    </citation>
    <scope>NUCLEOTIDE SEQUENCE</scope>
    <source>
        <strain evidence="6">HSMRA1968</strain>
        <tissue evidence="6">Whole embryos</tissue>
    </source>
</reference>
<feature type="domain" description="Maestro/Maestro-like HEAT-repeats" evidence="5">
    <location>
        <begin position="1394"/>
        <end position="1675"/>
    </location>
</feature>
<evidence type="ECO:0000259" key="5">
    <source>
        <dbReference type="Pfam" id="PF23227"/>
    </source>
</evidence>
<protein>
    <submittedName>
        <fullName evidence="6">Maestro heat-like repeat-containing protein family member 1</fullName>
    </submittedName>
</protein>
<dbReference type="Gene3D" id="1.25.10.10">
    <property type="entry name" value="Leucine-rich Repeat Variant"/>
    <property type="match status" value="3"/>
</dbReference>
<dbReference type="PANTHER" id="PTHR23120">
    <property type="entry name" value="MAESTRO-RELATED HEAT DOMAIN-CONTAINING"/>
    <property type="match status" value="1"/>
</dbReference>
<gene>
    <name evidence="6" type="primary">MROH1</name>
    <name evidence="6" type="ORF">Bhyg_11828</name>
</gene>
<comment type="caution">
    <text evidence="6">The sequence shown here is derived from an EMBL/GenBank/DDBJ whole genome shotgun (WGS) entry which is preliminary data.</text>
</comment>
<feature type="domain" description="Maestro-like HEAT-repeats" evidence="2">
    <location>
        <begin position="959"/>
        <end position="1182"/>
    </location>
</feature>
<dbReference type="Pfam" id="PF23221">
    <property type="entry name" value="HEAT_MROH2B_1st"/>
    <property type="match status" value="1"/>
</dbReference>
<dbReference type="InterPro" id="IPR055406">
    <property type="entry name" value="HEAT_Maestro"/>
</dbReference>
<organism evidence="6 7">
    <name type="scientific">Pseudolycoriella hygida</name>
    <dbReference type="NCBI Taxonomy" id="35572"/>
    <lineage>
        <taxon>Eukaryota</taxon>
        <taxon>Metazoa</taxon>
        <taxon>Ecdysozoa</taxon>
        <taxon>Arthropoda</taxon>
        <taxon>Hexapoda</taxon>
        <taxon>Insecta</taxon>
        <taxon>Pterygota</taxon>
        <taxon>Neoptera</taxon>
        <taxon>Endopterygota</taxon>
        <taxon>Diptera</taxon>
        <taxon>Nematocera</taxon>
        <taxon>Sciaroidea</taxon>
        <taxon>Sciaridae</taxon>
        <taxon>Pseudolycoriella</taxon>
    </lineage>
</organism>
<proteinExistence type="predicted"/>
<evidence type="ECO:0000259" key="4">
    <source>
        <dbReference type="Pfam" id="PF23221"/>
    </source>
</evidence>
<dbReference type="Pfam" id="PF23210">
    <property type="entry name" value="HEAT_Maestro_2"/>
    <property type="match status" value="1"/>
</dbReference>
<dbReference type="InterPro" id="IPR011989">
    <property type="entry name" value="ARM-like"/>
</dbReference>
<dbReference type="InterPro" id="IPR055408">
    <property type="entry name" value="HEAT_MROH2B-like"/>
</dbReference>
<dbReference type="Pfam" id="PF23227">
    <property type="entry name" value="HEAT_MROH2B_C"/>
    <property type="match status" value="1"/>
</dbReference>
<evidence type="ECO:0000256" key="1">
    <source>
        <dbReference type="ARBA" id="ARBA00022737"/>
    </source>
</evidence>
<dbReference type="PANTHER" id="PTHR23120:SF0">
    <property type="entry name" value="MAESTRO HEAT-LIKE REPEAT FAMILY MEMBER 1"/>
    <property type="match status" value="1"/>
</dbReference>
<dbReference type="SUPFAM" id="SSF48371">
    <property type="entry name" value="ARM repeat"/>
    <property type="match status" value="2"/>
</dbReference>
<dbReference type="Proteomes" id="UP001151699">
    <property type="component" value="Chromosome X"/>
</dbReference>
<keyword evidence="7" id="KW-1185">Reference proteome</keyword>
<evidence type="ECO:0000313" key="7">
    <source>
        <dbReference type="Proteomes" id="UP001151699"/>
    </source>
</evidence>
<dbReference type="InterPro" id="IPR045206">
    <property type="entry name" value="Maestro_heat-like_prot"/>
</dbReference>
<dbReference type="InterPro" id="IPR056282">
    <property type="entry name" value="MROH2B-like_N_HEAT"/>
</dbReference>
<evidence type="ECO:0000259" key="2">
    <source>
        <dbReference type="Pfam" id="PF21047"/>
    </source>
</evidence>
<evidence type="ECO:0000313" key="6">
    <source>
        <dbReference type="EMBL" id="KAJ6639089.1"/>
    </source>
</evidence>
<feature type="domain" description="MROH2B-like HEAT-repeats" evidence="3">
    <location>
        <begin position="259"/>
        <end position="838"/>
    </location>
</feature>
<dbReference type="EMBL" id="WJQU01000003">
    <property type="protein sequence ID" value="KAJ6639089.1"/>
    <property type="molecule type" value="Genomic_DNA"/>
</dbReference>
<keyword evidence="1" id="KW-0677">Repeat</keyword>
<evidence type="ECO:0000259" key="3">
    <source>
        <dbReference type="Pfam" id="PF23210"/>
    </source>
</evidence>
<dbReference type="GO" id="GO:0005737">
    <property type="term" value="C:cytoplasm"/>
    <property type="evidence" value="ECO:0007669"/>
    <property type="project" value="TreeGrafter"/>
</dbReference>